<proteinExistence type="predicted"/>
<dbReference type="EMBL" id="FQWZ01000011">
    <property type="protein sequence ID" value="SHH35691.1"/>
    <property type="molecule type" value="Genomic_DNA"/>
</dbReference>
<evidence type="ECO:0008006" key="4">
    <source>
        <dbReference type="Google" id="ProtNLM"/>
    </source>
</evidence>
<dbReference type="Proteomes" id="UP000199758">
    <property type="component" value="Unassembled WGS sequence"/>
</dbReference>
<name>A0A1M5SB57_9GAMM</name>
<accession>A0A1M5SB57</accession>
<feature type="transmembrane region" description="Helical" evidence="1">
    <location>
        <begin position="328"/>
        <end position="348"/>
    </location>
</feature>
<evidence type="ECO:0000313" key="3">
    <source>
        <dbReference type="Proteomes" id="UP000199758"/>
    </source>
</evidence>
<dbReference type="RefSeq" id="WP_072899659.1">
    <property type="nucleotide sequence ID" value="NZ_FQWZ01000011.1"/>
</dbReference>
<dbReference type="OrthoDB" id="3078316at2"/>
<feature type="transmembrane region" description="Helical" evidence="1">
    <location>
        <begin position="100"/>
        <end position="123"/>
    </location>
</feature>
<sequence length="420" mass="44454">MTRFLLAIWGISIAFQSLAINIGGSPLLFSTVTELLLIIALIASPSNPAAPAQSSWVRWIQCFGVVAIVSAIVLPFLFAGTPAFVPRLTIDEQVGAMNPVAFGVSNIAQAGYLSLNLMLLGMLSRRLNREDVLIAFHRAAQLGAVLALSTIMLDYLDAPVWSGLLKDALRTNEAGMLFDELSVDGERRIFGMFSEPSYAGVYCAAYSGYFITRAWFNGHSFTDWLYALLLGWAVIITTSSLGTIGLVIAGTALLWSVPASRKAVQIGGFAAVILAMLLIDDPLSYLEFDKLDTLSAINRLASDLRSVELVQETGGLGVGLGSHRASSLLSTLFATTGIIGGSLFLIAVFKATKACLVGGKVQPGQPIFVFLCVAAGCLLAGLAEVSSPLLWIGLVSSSCIVATPPQRKSDSVTAAVPSHH</sequence>
<dbReference type="STRING" id="490188.SAMN04488068_0044"/>
<gene>
    <name evidence="2" type="ORF">SAMN04488068_0044</name>
</gene>
<feature type="transmembrane region" description="Helical" evidence="1">
    <location>
        <begin position="368"/>
        <end position="394"/>
    </location>
</feature>
<keyword evidence="1" id="KW-1133">Transmembrane helix</keyword>
<evidence type="ECO:0000256" key="1">
    <source>
        <dbReference type="SAM" id="Phobius"/>
    </source>
</evidence>
<reference evidence="2 3" key="1">
    <citation type="submission" date="2016-11" db="EMBL/GenBank/DDBJ databases">
        <authorList>
            <person name="Jaros S."/>
            <person name="Januszkiewicz K."/>
            <person name="Wedrychowicz H."/>
        </authorList>
    </citation>
    <scope>NUCLEOTIDE SEQUENCE [LARGE SCALE GENOMIC DNA]</scope>
    <source>
        <strain evidence="2 3">CGMCC 1.7049</strain>
    </source>
</reference>
<feature type="transmembrane region" description="Helical" evidence="1">
    <location>
        <begin position="59"/>
        <end position="80"/>
    </location>
</feature>
<feature type="transmembrane region" description="Helical" evidence="1">
    <location>
        <begin position="224"/>
        <end position="255"/>
    </location>
</feature>
<dbReference type="AlphaFoldDB" id="A0A1M5SB57"/>
<feature type="transmembrane region" description="Helical" evidence="1">
    <location>
        <begin position="135"/>
        <end position="156"/>
    </location>
</feature>
<feature type="transmembrane region" description="Helical" evidence="1">
    <location>
        <begin position="29"/>
        <end position="47"/>
    </location>
</feature>
<evidence type="ECO:0000313" key="2">
    <source>
        <dbReference type="EMBL" id="SHH35691.1"/>
    </source>
</evidence>
<keyword evidence="1" id="KW-0812">Transmembrane</keyword>
<feature type="transmembrane region" description="Helical" evidence="1">
    <location>
        <begin position="262"/>
        <end position="279"/>
    </location>
</feature>
<keyword evidence="1" id="KW-0472">Membrane</keyword>
<keyword evidence="3" id="KW-1185">Reference proteome</keyword>
<protein>
    <recommendedName>
        <fullName evidence="4">O-antigen ligase like membrane protein</fullName>
    </recommendedName>
</protein>
<organism evidence="2 3">
    <name type="scientific">Hydrocarboniphaga daqingensis</name>
    <dbReference type="NCBI Taxonomy" id="490188"/>
    <lineage>
        <taxon>Bacteria</taxon>
        <taxon>Pseudomonadati</taxon>
        <taxon>Pseudomonadota</taxon>
        <taxon>Gammaproteobacteria</taxon>
        <taxon>Nevskiales</taxon>
        <taxon>Nevskiaceae</taxon>
        <taxon>Hydrocarboniphaga</taxon>
    </lineage>
</organism>